<protein>
    <recommendedName>
        <fullName evidence="1">Reverse transcriptase domain-containing protein</fullName>
    </recommendedName>
</protein>
<dbReference type="CDD" id="cd01650">
    <property type="entry name" value="RT_nLTR_like"/>
    <property type="match status" value="1"/>
</dbReference>
<dbReference type="Pfam" id="PF00078">
    <property type="entry name" value="RVT_1"/>
    <property type="match status" value="1"/>
</dbReference>
<dbReference type="Proteomes" id="UP001209878">
    <property type="component" value="Unassembled WGS sequence"/>
</dbReference>
<evidence type="ECO:0000313" key="2">
    <source>
        <dbReference type="EMBL" id="KAK2188079.1"/>
    </source>
</evidence>
<organism evidence="2 3">
    <name type="scientific">Ridgeia piscesae</name>
    <name type="common">Tubeworm</name>
    <dbReference type="NCBI Taxonomy" id="27915"/>
    <lineage>
        <taxon>Eukaryota</taxon>
        <taxon>Metazoa</taxon>
        <taxon>Spiralia</taxon>
        <taxon>Lophotrochozoa</taxon>
        <taxon>Annelida</taxon>
        <taxon>Polychaeta</taxon>
        <taxon>Sedentaria</taxon>
        <taxon>Canalipalpata</taxon>
        <taxon>Sabellida</taxon>
        <taxon>Siboglinidae</taxon>
        <taxon>Ridgeia</taxon>
    </lineage>
</organism>
<dbReference type="AlphaFoldDB" id="A0AAD9P4T9"/>
<sequence length="416" mass="46010">MDGVVYAQHFRHSYISYIDASPPDVKKIVLASVTKSCELDPLPTSIVKQHIDALSPLLARIINASLTTVFPAPTKHAVVVPILKSDAKALTNYRPISNITFVAKTTEHFMEENRIYGIYQSAYRAHHSVETALVRIHNDIADSIDNRQNVLLVLLDLSVAFDTIDHTILLRRLSGYGLSGDVLAWLTSYLYDRTYVVRVKSGVSEADIITIGVPQGTVLGPLLFNAYIAPLTTLLQKHTIRHHLYADDTQLYITFPPTDHTQALTHMEACVQDAKAWLCYNGLVMNDNKSQAIVIHSSSLRTPTSLTRVNICGQLVETSPIIRDLGFNVDANLTMTSQVANVCRSAYYHLSRIAKIRDSISTTVCKSLIHGLVTSRLDYGNAILYGISDRHMHRLEMVQRSAAQLSGKFGGATGSP</sequence>
<evidence type="ECO:0000313" key="3">
    <source>
        <dbReference type="Proteomes" id="UP001209878"/>
    </source>
</evidence>
<feature type="domain" description="Reverse transcriptase" evidence="1">
    <location>
        <begin position="63"/>
        <end position="329"/>
    </location>
</feature>
<accession>A0AAD9P4T9</accession>
<dbReference type="SUPFAM" id="SSF56672">
    <property type="entry name" value="DNA/RNA polymerases"/>
    <property type="match status" value="1"/>
</dbReference>
<dbReference type="EMBL" id="JAODUO010000144">
    <property type="protein sequence ID" value="KAK2188079.1"/>
    <property type="molecule type" value="Genomic_DNA"/>
</dbReference>
<comment type="caution">
    <text evidence="2">The sequence shown here is derived from an EMBL/GenBank/DDBJ whole genome shotgun (WGS) entry which is preliminary data.</text>
</comment>
<gene>
    <name evidence="2" type="ORF">NP493_144g02006</name>
</gene>
<keyword evidence="3" id="KW-1185">Reference proteome</keyword>
<dbReference type="PANTHER" id="PTHR33332">
    <property type="entry name" value="REVERSE TRANSCRIPTASE DOMAIN-CONTAINING PROTEIN"/>
    <property type="match status" value="1"/>
</dbReference>
<dbReference type="PROSITE" id="PS50878">
    <property type="entry name" value="RT_POL"/>
    <property type="match status" value="1"/>
</dbReference>
<reference evidence="2" key="1">
    <citation type="journal article" date="2023" name="Mol. Biol. Evol.">
        <title>Third-Generation Sequencing Reveals the Adaptive Role of the Epigenome in Three Deep-Sea Polychaetes.</title>
        <authorList>
            <person name="Perez M."/>
            <person name="Aroh O."/>
            <person name="Sun Y."/>
            <person name="Lan Y."/>
            <person name="Juniper S.K."/>
            <person name="Young C.R."/>
            <person name="Angers B."/>
            <person name="Qian P.Y."/>
        </authorList>
    </citation>
    <scope>NUCLEOTIDE SEQUENCE</scope>
    <source>
        <strain evidence="2">R07B-5</strain>
    </source>
</reference>
<proteinExistence type="predicted"/>
<name>A0AAD9P4T9_RIDPI</name>
<evidence type="ECO:0000259" key="1">
    <source>
        <dbReference type="PROSITE" id="PS50878"/>
    </source>
</evidence>
<dbReference type="InterPro" id="IPR043502">
    <property type="entry name" value="DNA/RNA_pol_sf"/>
</dbReference>
<dbReference type="InterPro" id="IPR000477">
    <property type="entry name" value="RT_dom"/>
</dbReference>